<feature type="compositionally biased region" description="Acidic residues" evidence="1">
    <location>
        <begin position="198"/>
        <end position="207"/>
    </location>
</feature>
<evidence type="ECO:0000313" key="3">
    <source>
        <dbReference type="Proteomes" id="UP001234989"/>
    </source>
</evidence>
<dbReference type="EMBL" id="CP133623">
    <property type="protein sequence ID" value="WMV58483.1"/>
    <property type="molecule type" value="Genomic_DNA"/>
</dbReference>
<proteinExistence type="predicted"/>
<dbReference type="Proteomes" id="UP001234989">
    <property type="component" value="Chromosome 12"/>
</dbReference>
<protein>
    <submittedName>
        <fullName evidence="2">Uncharacterized protein</fullName>
    </submittedName>
</protein>
<dbReference type="AlphaFoldDB" id="A0AAF0V891"/>
<sequence length="246" mass="27499">MEISHIQGPRDKVVLDSDKGFPIKIPPMLLLSSTKKVCLTLCFKERGKQATTSGAGSNAPKQNRFYALQTLGEQEGSPGVVTGVLKVFQLDVYVLLDPSATLYFVTPYVAMRFDVLPDVLLEPFSISTFVGDYIVAKRVQALSIQITLSSILTPTLASLVNTFTNIIKDKVGETSTIRNEEGLEVDDRDMERNTTTNGEDEGEKTNEDDVNLLKMISEEQLLKNLDRNSWWKHVLHYSRIDDISKN</sequence>
<keyword evidence="3" id="KW-1185">Reference proteome</keyword>
<accession>A0AAF0V891</accession>
<evidence type="ECO:0000256" key="1">
    <source>
        <dbReference type="SAM" id="MobiDB-lite"/>
    </source>
</evidence>
<evidence type="ECO:0000313" key="2">
    <source>
        <dbReference type="EMBL" id="WMV58483.1"/>
    </source>
</evidence>
<gene>
    <name evidence="2" type="ORF">MTR67_051868</name>
</gene>
<dbReference type="Pfam" id="PF08284">
    <property type="entry name" value="RVP_2"/>
    <property type="match status" value="1"/>
</dbReference>
<organism evidence="2 3">
    <name type="scientific">Solanum verrucosum</name>
    <dbReference type="NCBI Taxonomy" id="315347"/>
    <lineage>
        <taxon>Eukaryota</taxon>
        <taxon>Viridiplantae</taxon>
        <taxon>Streptophyta</taxon>
        <taxon>Embryophyta</taxon>
        <taxon>Tracheophyta</taxon>
        <taxon>Spermatophyta</taxon>
        <taxon>Magnoliopsida</taxon>
        <taxon>eudicotyledons</taxon>
        <taxon>Gunneridae</taxon>
        <taxon>Pentapetalae</taxon>
        <taxon>asterids</taxon>
        <taxon>lamiids</taxon>
        <taxon>Solanales</taxon>
        <taxon>Solanaceae</taxon>
        <taxon>Solanoideae</taxon>
        <taxon>Solaneae</taxon>
        <taxon>Solanum</taxon>
    </lineage>
</organism>
<name>A0AAF0V891_SOLVR</name>
<reference evidence="2" key="1">
    <citation type="submission" date="2023-08" db="EMBL/GenBank/DDBJ databases">
        <title>A de novo genome assembly of Solanum verrucosum Schlechtendal, a Mexican diploid species geographically isolated from the other diploid A-genome species in potato relatives.</title>
        <authorList>
            <person name="Hosaka K."/>
        </authorList>
    </citation>
    <scope>NUCLEOTIDE SEQUENCE</scope>
    <source>
        <tissue evidence="2">Young leaves</tissue>
    </source>
</reference>
<feature type="region of interest" description="Disordered" evidence="1">
    <location>
        <begin position="178"/>
        <end position="207"/>
    </location>
</feature>